<accession>A0ABX7DPA7</accession>
<proteinExistence type="predicted"/>
<protein>
    <submittedName>
        <fullName evidence="1">Uncharacterized protein</fullName>
    </submittedName>
</protein>
<reference evidence="1 2" key="1">
    <citation type="submission" date="2021-01" db="EMBL/GenBank/DDBJ databases">
        <title>Aequorivita sp. strain KX20305, a bacterium isolated from the sediment collected at a cold seep field in South China Sea.</title>
        <authorList>
            <person name="Zhang H."/>
            <person name="Li C."/>
        </authorList>
    </citation>
    <scope>NUCLEOTIDE SEQUENCE [LARGE SCALE GENOMIC DNA]</scope>
    <source>
        <strain evidence="1 2">KX20305</strain>
    </source>
</reference>
<evidence type="ECO:0000313" key="1">
    <source>
        <dbReference type="EMBL" id="QQX75975.1"/>
    </source>
</evidence>
<dbReference type="EMBL" id="CP068439">
    <property type="protein sequence ID" value="QQX75975.1"/>
    <property type="molecule type" value="Genomic_DNA"/>
</dbReference>
<evidence type="ECO:0000313" key="2">
    <source>
        <dbReference type="Proteomes" id="UP000629420"/>
    </source>
</evidence>
<dbReference type="Proteomes" id="UP000629420">
    <property type="component" value="Chromosome"/>
</dbReference>
<name>A0ABX7DPA7_9FLAO</name>
<dbReference type="RefSeq" id="WP_202335786.1">
    <property type="nucleotide sequence ID" value="NZ_CP068439.1"/>
</dbReference>
<sequence>MENHYTLSDSEFEKKFSSCQFDPVHFTHEAHLRLAYIHIDKYGLLQAERNIQSQLKKFVAFAGAKHKYNTTLTVAAIKAVHHFMCQSDTDSFTDFITKFPRLKNNFRELIAFHYSLDIYNSEKAKKEYLNPDFLPF</sequence>
<organism evidence="1 2">
    <name type="scientific">Aequorivita iocasae</name>
    <dbReference type="NCBI Taxonomy" id="2803865"/>
    <lineage>
        <taxon>Bacteria</taxon>
        <taxon>Pseudomonadati</taxon>
        <taxon>Bacteroidota</taxon>
        <taxon>Flavobacteriia</taxon>
        <taxon>Flavobacteriales</taxon>
        <taxon>Flavobacteriaceae</taxon>
        <taxon>Aequorivita</taxon>
    </lineage>
</organism>
<gene>
    <name evidence="1" type="ORF">JK629_11605</name>
</gene>
<keyword evidence="2" id="KW-1185">Reference proteome</keyword>